<dbReference type="RefSeq" id="WP_150443188.1">
    <property type="nucleotide sequence ID" value="NZ_VYQE01000001.1"/>
</dbReference>
<evidence type="ECO:0000256" key="1">
    <source>
        <dbReference type="SAM" id="MobiDB-lite"/>
    </source>
</evidence>
<evidence type="ECO:0000259" key="2">
    <source>
        <dbReference type="Pfam" id="PF18932"/>
    </source>
</evidence>
<name>A0A5J5GQ81_9RHOB</name>
<accession>A0A5J5GQ81</accession>
<feature type="region of interest" description="Disordered" evidence="1">
    <location>
        <begin position="1"/>
        <end position="30"/>
    </location>
</feature>
<dbReference type="Proteomes" id="UP000326554">
    <property type="component" value="Unassembled WGS sequence"/>
</dbReference>
<comment type="caution">
    <text evidence="3">The sequence shown here is derived from an EMBL/GenBank/DDBJ whole genome shotgun (WGS) entry which is preliminary data.</text>
</comment>
<dbReference type="EMBL" id="VYQE01000001">
    <property type="protein sequence ID" value="KAA9009708.1"/>
    <property type="molecule type" value="Genomic_DNA"/>
</dbReference>
<protein>
    <recommendedName>
        <fullName evidence="2">DUF5681 domain-containing protein</fullName>
    </recommendedName>
</protein>
<reference evidence="3 4" key="1">
    <citation type="submission" date="2019-09" db="EMBL/GenBank/DDBJ databases">
        <authorList>
            <person name="Park J.-S."/>
            <person name="Choi H.-J."/>
        </authorList>
    </citation>
    <scope>NUCLEOTIDE SEQUENCE [LARGE SCALE GENOMIC DNA]</scope>
    <source>
        <strain evidence="3 4">176SS1-4</strain>
    </source>
</reference>
<evidence type="ECO:0000313" key="4">
    <source>
        <dbReference type="Proteomes" id="UP000326554"/>
    </source>
</evidence>
<gene>
    <name evidence="3" type="ORF">F3S47_00070</name>
</gene>
<sequence>MSRKNGQDTGRGADGRFGPGNPGRPKGSRHRITRVALELLDGEAEALTRCAIEAALDGDARAMRLCLERIVPPRREAPVEFDLPAIQTSRDASLAAGAVLDAVASGNLTPSEGAHVMALVEGFRRTLETTELEARIVALERSEA</sequence>
<organism evidence="3 4">
    <name type="scientific">Histidinibacterium aquaticum</name>
    <dbReference type="NCBI Taxonomy" id="2613962"/>
    <lineage>
        <taxon>Bacteria</taxon>
        <taxon>Pseudomonadati</taxon>
        <taxon>Pseudomonadota</taxon>
        <taxon>Alphaproteobacteria</taxon>
        <taxon>Rhodobacterales</taxon>
        <taxon>Paracoccaceae</taxon>
        <taxon>Histidinibacterium</taxon>
    </lineage>
</organism>
<dbReference type="AlphaFoldDB" id="A0A5J5GQ81"/>
<feature type="domain" description="DUF5681" evidence="2">
    <location>
        <begin position="15"/>
        <end position="72"/>
    </location>
</feature>
<proteinExistence type="predicted"/>
<keyword evidence="4" id="KW-1185">Reference proteome</keyword>
<dbReference type="Pfam" id="PF18932">
    <property type="entry name" value="DUF5681"/>
    <property type="match status" value="1"/>
</dbReference>
<evidence type="ECO:0000313" key="3">
    <source>
        <dbReference type="EMBL" id="KAA9009708.1"/>
    </source>
</evidence>
<dbReference type="InterPro" id="IPR043736">
    <property type="entry name" value="DUF5681"/>
</dbReference>